<dbReference type="EMBL" id="JBCLSH010000002">
    <property type="protein sequence ID" value="MEY8442877.1"/>
    <property type="molecule type" value="Genomic_DNA"/>
</dbReference>
<dbReference type="Proteomes" id="UP001565283">
    <property type="component" value="Unassembled WGS sequence"/>
</dbReference>
<sequence length="306" mass="32660">MRYKKQAISLTLALIGSITTSAVPLKALSLSAVDGTKESAATYTLLPDNFSQSVEQHTGKDVWGLSEYHTGDKNITFLTHGEVNIDTSTAEVQDASETPDLIVPPVTTEPPQPITPTRPPIIPIKPDITVPTLPPVTVETPKPITPTAPPLIPMQPDITLPTVAPPVPEYPVPITPVFPTGEPENLGQGTPNSQDETDKGNKKDHVEKVVDKGISKTQVSASHTEDLPAKDDTRLDQGLVALEGYQMAKNTNAEEEGSRVEEEAVRKHSIAVNAASAGGAVTGVCASALFLSVLKKLSWLRQFFGK</sequence>
<feature type="signal peptide" evidence="3">
    <location>
        <begin position="1"/>
        <end position="22"/>
    </location>
</feature>
<name>A0ABV4CZY9_9LACT</name>
<evidence type="ECO:0000256" key="1">
    <source>
        <dbReference type="SAM" id="MobiDB-lite"/>
    </source>
</evidence>
<keyword evidence="3" id="KW-0732">Signal</keyword>
<evidence type="ECO:0000313" key="5">
    <source>
        <dbReference type="Proteomes" id="UP001565283"/>
    </source>
</evidence>
<protein>
    <submittedName>
        <fullName evidence="4">Uncharacterized protein</fullName>
    </submittedName>
</protein>
<keyword evidence="2" id="KW-0812">Transmembrane</keyword>
<organism evidence="4 5">
    <name type="scientific">Lactococcus ileimucosae</name>
    <dbReference type="NCBI Taxonomy" id="2941329"/>
    <lineage>
        <taxon>Bacteria</taxon>
        <taxon>Bacillati</taxon>
        <taxon>Bacillota</taxon>
        <taxon>Bacilli</taxon>
        <taxon>Lactobacillales</taxon>
        <taxon>Streptococcaceae</taxon>
        <taxon>Lactococcus</taxon>
    </lineage>
</organism>
<gene>
    <name evidence="4" type="ORF">AALA52_01145</name>
</gene>
<proteinExistence type="predicted"/>
<feature type="region of interest" description="Disordered" evidence="1">
    <location>
        <begin position="101"/>
        <end position="126"/>
    </location>
</feature>
<feature type="compositionally biased region" description="Pro residues" evidence="1">
    <location>
        <begin position="107"/>
        <end position="123"/>
    </location>
</feature>
<accession>A0ABV4CZY9</accession>
<evidence type="ECO:0000313" key="4">
    <source>
        <dbReference type="EMBL" id="MEY8442877.1"/>
    </source>
</evidence>
<reference evidence="4 5" key="1">
    <citation type="submission" date="2024-03" db="EMBL/GenBank/DDBJ databases">
        <title>Mouse gut bacterial collection (mGBC) of GemPharmatech.</title>
        <authorList>
            <person name="He Y."/>
            <person name="Dong L."/>
            <person name="Wu D."/>
            <person name="Gao X."/>
            <person name="Lin Z."/>
        </authorList>
    </citation>
    <scope>NUCLEOTIDE SEQUENCE [LARGE SCALE GENOMIC DNA]</scope>
    <source>
        <strain evidence="4 5">61-15</strain>
    </source>
</reference>
<feature type="chain" id="PRO_5046711536" evidence="3">
    <location>
        <begin position="23"/>
        <end position="306"/>
    </location>
</feature>
<feature type="transmembrane region" description="Helical" evidence="2">
    <location>
        <begin position="274"/>
        <end position="294"/>
    </location>
</feature>
<dbReference type="RefSeq" id="WP_369947729.1">
    <property type="nucleotide sequence ID" value="NZ_JBCLSH010000002.1"/>
</dbReference>
<evidence type="ECO:0000256" key="2">
    <source>
        <dbReference type="SAM" id="Phobius"/>
    </source>
</evidence>
<comment type="caution">
    <text evidence="4">The sequence shown here is derived from an EMBL/GenBank/DDBJ whole genome shotgun (WGS) entry which is preliminary data.</text>
</comment>
<keyword evidence="2" id="KW-1133">Transmembrane helix</keyword>
<keyword evidence="2" id="KW-0472">Membrane</keyword>
<keyword evidence="5" id="KW-1185">Reference proteome</keyword>
<feature type="region of interest" description="Disordered" evidence="1">
    <location>
        <begin position="176"/>
        <end position="204"/>
    </location>
</feature>
<evidence type="ECO:0000256" key="3">
    <source>
        <dbReference type="SAM" id="SignalP"/>
    </source>
</evidence>